<keyword evidence="1" id="KW-0472">Membrane</keyword>
<keyword evidence="3" id="KW-1185">Reference proteome</keyword>
<dbReference type="AlphaFoldDB" id="E8WY15"/>
<gene>
    <name evidence="2" type="ordered locus">AciX9_0482</name>
</gene>
<organism evidence="3">
    <name type="scientific">Granulicella tundricola (strain ATCC BAA-1859 / DSM 23138 / MP5ACTX9)</name>
    <dbReference type="NCBI Taxonomy" id="1198114"/>
    <lineage>
        <taxon>Bacteria</taxon>
        <taxon>Pseudomonadati</taxon>
        <taxon>Acidobacteriota</taxon>
        <taxon>Terriglobia</taxon>
        <taxon>Terriglobales</taxon>
        <taxon>Acidobacteriaceae</taxon>
        <taxon>Granulicella</taxon>
    </lineage>
</organism>
<dbReference type="RefSeq" id="WP_013578882.1">
    <property type="nucleotide sequence ID" value="NC_015064.1"/>
</dbReference>
<dbReference type="PaxDb" id="1198114-AciX9_0482"/>
<protein>
    <submittedName>
        <fullName evidence="2">Uncharacterized protein</fullName>
    </submittedName>
</protein>
<dbReference type="Proteomes" id="UP000000343">
    <property type="component" value="Chromosome"/>
</dbReference>
<feature type="transmembrane region" description="Helical" evidence="1">
    <location>
        <begin position="25"/>
        <end position="47"/>
    </location>
</feature>
<proteinExistence type="predicted"/>
<evidence type="ECO:0000256" key="1">
    <source>
        <dbReference type="SAM" id="Phobius"/>
    </source>
</evidence>
<dbReference type="OrthoDB" id="115251at2"/>
<dbReference type="STRING" id="1198114.AciX9_0482"/>
<name>E8WY15_GRATM</name>
<reference evidence="3" key="1">
    <citation type="submission" date="2011-01" db="EMBL/GenBank/DDBJ databases">
        <title>Complete sequence of chromosome of Acidobacterium sp. MP5ACTX9.</title>
        <authorList>
            <consortium name="US DOE Joint Genome Institute"/>
            <person name="Lucas S."/>
            <person name="Copeland A."/>
            <person name="Lapidus A."/>
            <person name="Cheng J.-F."/>
            <person name="Goodwin L."/>
            <person name="Pitluck S."/>
            <person name="Teshima H."/>
            <person name="Detter J.C."/>
            <person name="Han C."/>
            <person name="Tapia R."/>
            <person name="Land M."/>
            <person name="Hauser L."/>
            <person name="Kyrpides N."/>
            <person name="Ivanova N."/>
            <person name="Ovchinnikova G."/>
            <person name="Pagani I."/>
            <person name="Rawat S.R."/>
            <person name="Mannisto M."/>
            <person name="Haggblom M.M."/>
            <person name="Woyke T."/>
        </authorList>
    </citation>
    <scope>NUCLEOTIDE SEQUENCE [LARGE SCALE GENOMIC DNA]</scope>
    <source>
        <strain evidence="3">MP5ACTX9</strain>
    </source>
</reference>
<evidence type="ECO:0000313" key="2">
    <source>
        <dbReference type="EMBL" id="ADW67554.1"/>
    </source>
</evidence>
<dbReference type="KEGG" id="acm:AciX9_0482"/>
<dbReference type="HOGENOM" id="CLU_1608525_0_0_0"/>
<dbReference type="EMBL" id="CP002480">
    <property type="protein sequence ID" value="ADW67554.1"/>
    <property type="molecule type" value="Genomic_DNA"/>
</dbReference>
<evidence type="ECO:0000313" key="3">
    <source>
        <dbReference type="Proteomes" id="UP000000343"/>
    </source>
</evidence>
<accession>E8WY15</accession>
<keyword evidence="1" id="KW-0812">Transmembrane</keyword>
<sequence length="165" mass="18398">MVTSDNKHGAKEEAFPASSSRRRSLVLYLLPLILVPYLLLLIALFLVPSRWLAVRSGNTYLANLGYGATLHHADCQIVVYGDSTAMVGIDPAVLRERTGLSACNIAEFEGMTILNGTMIVDQYLAQNQRPKYLVFLYTPEDFQPESQRAMVGMFEGLTWRFGQPP</sequence>
<keyword evidence="1" id="KW-1133">Transmembrane helix</keyword>